<keyword evidence="2" id="KW-0812">Transmembrane</keyword>
<accession>A0ABW5QCA8</accession>
<dbReference type="Gene3D" id="1.20.1170.10">
    <property type="match status" value="1"/>
</dbReference>
<comment type="caution">
    <text evidence="4">The sequence shown here is derived from an EMBL/GenBank/DDBJ whole genome shotgun (WGS) entry which is preliminary data.</text>
</comment>
<feature type="coiled-coil region" evidence="1">
    <location>
        <begin position="783"/>
        <end position="810"/>
    </location>
</feature>
<feature type="coiled-coil region" evidence="1">
    <location>
        <begin position="423"/>
        <end position="455"/>
    </location>
</feature>
<dbReference type="EMBL" id="JBHUMZ010000023">
    <property type="protein sequence ID" value="MFD2639280.1"/>
    <property type="molecule type" value="Genomic_DNA"/>
</dbReference>
<dbReference type="PANTHER" id="PTHR41259">
    <property type="entry name" value="DOUBLE-STRAND BREAK REPAIR RAD50 ATPASE, PUTATIVE-RELATED"/>
    <property type="match status" value="1"/>
</dbReference>
<evidence type="ECO:0000313" key="5">
    <source>
        <dbReference type="Proteomes" id="UP001597452"/>
    </source>
</evidence>
<gene>
    <name evidence="4" type="ORF">ACFSW4_10415</name>
</gene>
<dbReference type="PANTHER" id="PTHR41259:SF1">
    <property type="entry name" value="DOUBLE-STRAND BREAK REPAIR RAD50 ATPASE, PUTATIVE-RELATED"/>
    <property type="match status" value="1"/>
</dbReference>
<name>A0ABW5QCA8_9BACI</name>
<dbReference type="SUPFAM" id="SSF52540">
    <property type="entry name" value="P-loop containing nucleoside triphosphate hydrolases"/>
    <property type="match status" value="1"/>
</dbReference>
<keyword evidence="2" id="KW-0472">Membrane</keyword>
<feature type="coiled-coil region" evidence="1">
    <location>
        <begin position="271"/>
        <end position="352"/>
    </location>
</feature>
<reference evidence="5" key="1">
    <citation type="journal article" date="2019" name="Int. J. Syst. Evol. Microbiol.">
        <title>The Global Catalogue of Microorganisms (GCM) 10K type strain sequencing project: providing services to taxonomists for standard genome sequencing and annotation.</title>
        <authorList>
            <consortium name="The Broad Institute Genomics Platform"/>
            <consortium name="The Broad Institute Genome Sequencing Center for Infectious Disease"/>
            <person name="Wu L."/>
            <person name="Ma J."/>
        </authorList>
    </citation>
    <scope>NUCLEOTIDE SEQUENCE [LARGE SCALE GENOMIC DNA]</scope>
    <source>
        <strain evidence="5">TISTR 1571</strain>
    </source>
</reference>
<keyword evidence="1" id="KW-0175">Coiled coil</keyword>
<dbReference type="InterPro" id="IPR038734">
    <property type="entry name" value="YhaN_AAA"/>
</dbReference>
<feature type="domain" description="YhaN AAA" evidence="3">
    <location>
        <begin position="1"/>
        <end position="200"/>
    </location>
</feature>
<evidence type="ECO:0000256" key="1">
    <source>
        <dbReference type="SAM" id="Coils"/>
    </source>
</evidence>
<feature type="coiled-coil region" evidence="1">
    <location>
        <begin position="691"/>
        <end position="744"/>
    </location>
</feature>
<dbReference type="Gene3D" id="3.40.50.300">
    <property type="entry name" value="P-loop containing nucleotide triphosphate hydrolases"/>
    <property type="match status" value="2"/>
</dbReference>
<keyword evidence="5" id="KW-1185">Reference proteome</keyword>
<dbReference type="InterPro" id="IPR027417">
    <property type="entry name" value="P-loop_NTPase"/>
</dbReference>
<dbReference type="Pfam" id="PF13514">
    <property type="entry name" value="AAA_27"/>
    <property type="match status" value="1"/>
</dbReference>
<protein>
    <submittedName>
        <fullName evidence="4">AAA family ATPase</fullName>
    </submittedName>
</protein>
<feature type="transmembrane region" description="Helical" evidence="2">
    <location>
        <begin position="469"/>
        <end position="486"/>
    </location>
</feature>
<feature type="coiled-coil region" evidence="1">
    <location>
        <begin position="532"/>
        <end position="593"/>
    </location>
</feature>
<evidence type="ECO:0000259" key="3">
    <source>
        <dbReference type="Pfam" id="PF13514"/>
    </source>
</evidence>
<organism evidence="4 5">
    <name type="scientific">Piscibacillus salipiscarius</name>
    <dbReference type="NCBI Taxonomy" id="299480"/>
    <lineage>
        <taxon>Bacteria</taxon>
        <taxon>Bacillati</taxon>
        <taxon>Bacillota</taxon>
        <taxon>Bacilli</taxon>
        <taxon>Bacillales</taxon>
        <taxon>Bacillaceae</taxon>
        <taxon>Piscibacillus</taxon>
    </lineage>
</organism>
<dbReference type="RefSeq" id="WP_377329131.1">
    <property type="nucleotide sequence ID" value="NZ_JBHUMZ010000023.1"/>
</dbReference>
<proteinExistence type="predicted"/>
<feature type="transmembrane region" description="Helical" evidence="2">
    <location>
        <begin position="492"/>
        <end position="511"/>
    </location>
</feature>
<keyword evidence="2" id="KW-1133">Transmembrane helix</keyword>
<evidence type="ECO:0000256" key="2">
    <source>
        <dbReference type="SAM" id="Phobius"/>
    </source>
</evidence>
<evidence type="ECO:0000313" key="4">
    <source>
        <dbReference type="EMBL" id="MFD2639280.1"/>
    </source>
</evidence>
<dbReference type="Proteomes" id="UP001597452">
    <property type="component" value="Unassembled WGS sequence"/>
</dbReference>
<sequence length="982" mass="116285">MKILELDVVSFGKWSHKKIPISDELSYFYGPNEAGKSSIRMFIIYILFGLKSDEREQYLSKVDGQLGGRLLIEVNYVTYTLERFLHKNRGHLVVSKNGIKLSEHEVNKVLKGINRPLFESIFSFEDRDLQSIRQHKKEDIGTVLFNLGLTGSDQITQLEKELIKESDELFKKQGKRPPLNEKLTELQKIQQEIYETERKEREHQHLYKQLEDIDQTIESLKVQEHEIIADLNYYEKLNQVKSPVVKHQILTDEMNQFKDAESFPEDGQNQLNHLTEQIKAQGEQLNQITDSVQRVKKDIDDLTEASQVDKWPVTITEAQHIVQKVEQFHTDIERSEEQLKQLKYDYKKIEEELGFQIDLNSIKSVDIHHYTNENWKRLSAKWDQLKSQIQSNKLKLYHKYEELNDLERQRNEIDKWKMSSSDLQSIQERYDQIKLDEQKQQLEKQYQQQMEYQRTTINKVKGFVATSKWLLPFMVLLLTSMLLMRVNVELLTIYGGLAVGLILAITIFYTLNKIDQHIKRTLKRLKSTGSRSSSYEAEMSELKRQLNDQEELEKQLNQIQHYTQSTISSIDELKKEQEYVQQSQKELEQEIEEHIYKYPFLKRFDLFHWPSVYDWLKKGKQTALAQTDIEENITKTKREMEHELSILHTIIQLYEKDRILTEPRLVCDLALNYIDKEKSWLQNLEQKREWLKEQEDVKSRLTESTKQLQDDLNSLLSKVNAKSKDDFLEKAREYKQLKNKSQQRNDLYEMVYEVFNSETEYILQKNINWLEVESQFNDHKQTIERNRAEIDNQQKLKAQVQVEINHLESSGVLSDLVHQKAMIESEVVKLAKEWAVKKVAYSTLKETKNRYQNVYLPDIMEKTSEYFYAITDERYDTIQFNKDESIMVKSTSGLWFDVSQLSEGTADQLYIALRFALNDSLSTYVHLPFILDDAFVHFDQSRKEQVLKLIRKKSNDQQIIYLTCEDQDSQILNIKPSPLQVG</sequence>